<dbReference type="GO" id="GO:0005737">
    <property type="term" value="C:cytoplasm"/>
    <property type="evidence" value="ECO:0007669"/>
    <property type="project" value="UniProtKB-SubCell"/>
</dbReference>
<keyword evidence="2" id="KW-0963">Cytoplasm</keyword>
<dbReference type="PANTHER" id="PTHR15454:SF69">
    <property type="entry name" value="SERINE_THREONINE-PROTEIN KINASE 11-INTERACTING PROTEIN"/>
    <property type="match status" value="1"/>
</dbReference>
<feature type="region of interest" description="Disordered" evidence="5">
    <location>
        <begin position="39"/>
        <end position="69"/>
    </location>
</feature>
<sequence>MPSGNTCDGDAYIHNLSAFIRAHERQLANALLAYKKSSRLQQSKRAGQSNGNTTTSTTTSTVHSSSPPIPITKPVRLSMSLHHLYFLLGRLQELGIEVGPMNIRLDNIDSETSGNYVSFLSEFQRKKLIPSSDAQSIHSMSSVKSVMSSVSALWNSLSSPSGSYDNITADLRYLYSAFTKLPCLRLANDPKAKLIEGHEEYPFETATPINIFQNLVVLEICEIDPKEVYGWDFLSDNIRYMVIKKAGVVDPVDILVDLVTEDAEKRSGSENEGDSVVVDDNTEPITILNRPAIIPSPTLPSAKLAMSPPLRYQPPPSAPLSTSTPSSYYETSLLSSSSSAANFPTRRQYYYYQQLSQHRRPNRSNSILSEGRRPFITDSSEYSGSDSSSVKVPLAKQKSPKRKEAKEDAILSSSPSPPPVHWKLLKHLSFTENKISKISPWCFSSLSNLSSLDLSYNRLTLVPTEALTKLVNLKSLNLSYNRLISTHGFPTNLTKMTILNLRGNRILDLDSMENLKSLQKIDMRQNKLTKTSDLKPLLLSDQKKVLLQAIYLNGNPVASGRGYRIELFNLFNGVDYSNTLKIDGSRPGIFESRLLLDPKNAGIKLRKFLDASIINKMTASVSSMNLSKVMLATTVEKNEDHKQKVSGDNATHEHRENSIASSTKATTHSESSVLTPNQNAVNTAQVSTALIQPQKPFSVGRLPTVNILDRSSVSSASGIEKETEGEPVVGSGRGSTVSSRRASQDSNPIMKISIAPAALPVITQTTTMSTSVTSTPATPLAKIEEPAKSYGYFSQPPGSSHTDDDLIEPAILYLIKNGQHDLQPEQHHSPEGKPHDLSTEMKIYG</sequence>
<dbReference type="InterPro" id="IPR001611">
    <property type="entry name" value="Leu-rich_rpt"/>
</dbReference>
<feature type="region of interest" description="Disordered" evidence="5">
    <location>
        <begin position="378"/>
        <end position="416"/>
    </location>
</feature>
<evidence type="ECO:0000256" key="4">
    <source>
        <dbReference type="ARBA" id="ARBA00022737"/>
    </source>
</evidence>
<feature type="compositionally biased region" description="Basic and acidic residues" evidence="5">
    <location>
        <begin position="637"/>
        <end position="657"/>
    </location>
</feature>
<feature type="compositionally biased region" description="Low complexity" evidence="5">
    <location>
        <begin position="319"/>
        <end position="329"/>
    </location>
</feature>
<dbReference type="SMART" id="SM00365">
    <property type="entry name" value="LRR_SD22"/>
    <property type="match status" value="4"/>
</dbReference>
<dbReference type="Gene3D" id="3.80.10.10">
    <property type="entry name" value="Ribonuclease Inhibitor"/>
    <property type="match status" value="2"/>
</dbReference>
<dbReference type="InParanoid" id="A0A448YQG1"/>
<comment type="subcellular location">
    <subcellularLocation>
        <location evidence="1">Cytoplasm</location>
    </subcellularLocation>
</comment>
<evidence type="ECO:0000256" key="1">
    <source>
        <dbReference type="ARBA" id="ARBA00004496"/>
    </source>
</evidence>
<dbReference type="InterPro" id="IPR032675">
    <property type="entry name" value="LRR_dom_sf"/>
</dbReference>
<dbReference type="SUPFAM" id="SSF52075">
    <property type="entry name" value="Outer arm dynein light chain 1"/>
    <property type="match status" value="1"/>
</dbReference>
<feature type="compositionally biased region" description="Low complexity" evidence="5">
    <location>
        <begin position="379"/>
        <end position="389"/>
    </location>
</feature>
<accession>A0A448YQG1</accession>
<feature type="compositionally biased region" description="Low complexity" evidence="5">
    <location>
        <begin position="53"/>
        <end position="66"/>
    </location>
</feature>
<evidence type="ECO:0000256" key="3">
    <source>
        <dbReference type="ARBA" id="ARBA00022614"/>
    </source>
</evidence>
<feature type="compositionally biased region" description="Polar residues" evidence="5">
    <location>
        <begin position="39"/>
        <end position="52"/>
    </location>
</feature>
<dbReference type="InterPro" id="IPR003591">
    <property type="entry name" value="Leu-rich_rpt_typical-subtyp"/>
</dbReference>
<dbReference type="STRING" id="13370.A0A448YQG1"/>
<evidence type="ECO:0000256" key="2">
    <source>
        <dbReference type="ARBA" id="ARBA00022490"/>
    </source>
</evidence>
<proteinExistence type="predicted"/>
<feature type="region of interest" description="Disordered" evidence="5">
    <location>
        <begin position="822"/>
        <end position="845"/>
    </location>
</feature>
<keyword evidence="7" id="KW-1185">Reference proteome</keyword>
<organism evidence="6 7">
    <name type="scientific">Brettanomyces naardenensis</name>
    <name type="common">Yeast</name>
    <dbReference type="NCBI Taxonomy" id="13370"/>
    <lineage>
        <taxon>Eukaryota</taxon>
        <taxon>Fungi</taxon>
        <taxon>Dikarya</taxon>
        <taxon>Ascomycota</taxon>
        <taxon>Saccharomycotina</taxon>
        <taxon>Pichiomycetes</taxon>
        <taxon>Pichiales</taxon>
        <taxon>Pichiaceae</taxon>
        <taxon>Brettanomyces</taxon>
    </lineage>
</organism>
<evidence type="ECO:0000256" key="5">
    <source>
        <dbReference type="SAM" id="MobiDB-lite"/>
    </source>
</evidence>
<dbReference type="Pfam" id="PF13855">
    <property type="entry name" value="LRR_8"/>
    <property type="match status" value="1"/>
</dbReference>
<protein>
    <submittedName>
        <fullName evidence="6">DEKNAAC103995</fullName>
    </submittedName>
</protein>
<feature type="compositionally biased region" description="Polar residues" evidence="5">
    <location>
        <begin position="658"/>
        <end position="677"/>
    </location>
</feature>
<dbReference type="EMBL" id="CAACVR010000034">
    <property type="protein sequence ID" value="VEU23141.1"/>
    <property type="molecule type" value="Genomic_DNA"/>
</dbReference>
<feature type="compositionally biased region" description="Basic and acidic residues" evidence="5">
    <location>
        <begin position="822"/>
        <end position="839"/>
    </location>
</feature>
<dbReference type="PROSITE" id="PS51450">
    <property type="entry name" value="LRR"/>
    <property type="match status" value="3"/>
</dbReference>
<dbReference type="SMART" id="SM00369">
    <property type="entry name" value="LRR_TYP"/>
    <property type="match status" value="4"/>
</dbReference>
<keyword evidence="3" id="KW-0433">Leucine-rich repeat</keyword>
<dbReference type="OrthoDB" id="676979at2759"/>
<dbReference type="PANTHER" id="PTHR15454">
    <property type="entry name" value="NISCHARIN RELATED"/>
    <property type="match status" value="1"/>
</dbReference>
<feature type="region of interest" description="Disordered" evidence="5">
    <location>
        <begin position="713"/>
        <end position="749"/>
    </location>
</feature>
<reference evidence="6 7" key="1">
    <citation type="submission" date="2018-12" db="EMBL/GenBank/DDBJ databases">
        <authorList>
            <person name="Tiukova I."/>
            <person name="Dainat J."/>
        </authorList>
    </citation>
    <scope>NUCLEOTIDE SEQUENCE [LARGE SCALE GENOMIC DNA]</scope>
</reference>
<evidence type="ECO:0000313" key="7">
    <source>
        <dbReference type="Proteomes" id="UP000290900"/>
    </source>
</evidence>
<feature type="region of interest" description="Disordered" evidence="5">
    <location>
        <begin position="637"/>
        <end position="677"/>
    </location>
</feature>
<dbReference type="PRINTS" id="PR00019">
    <property type="entry name" value="LEURICHRPT"/>
</dbReference>
<dbReference type="Proteomes" id="UP000290900">
    <property type="component" value="Unassembled WGS sequence"/>
</dbReference>
<evidence type="ECO:0000313" key="6">
    <source>
        <dbReference type="EMBL" id="VEU23141.1"/>
    </source>
</evidence>
<feature type="compositionally biased region" description="Low complexity" evidence="5">
    <location>
        <begin position="728"/>
        <end position="741"/>
    </location>
</feature>
<feature type="region of interest" description="Disordered" evidence="5">
    <location>
        <begin position="305"/>
        <end position="329"/>
    </location>
</feature>
<dbReference type="AlphaFoldDB" id="A0A448YQG1"/>
<gene>
    <name evidence="6" type="ORF">BRENAR_LOCUS3872</name>
</gene>
<keyword evidence="4" id="KW-0677">Repeat</keyword>
<name>A0A448YQG1_BRENA</name>